<organism evidence="2 3">
    <name type="scientific">Streptomyces sp. 900116325</name>
    <dbReference type="NCBI Taxonomy" id="3154295"/>
    <lineage>
        <taxon>Bacteria</taxon>
        <taxon>Bacillati</taxon>
        <taxon>Actinomycetota</taxon>
        <taxon>Actinomycetes</taxon>
        <taxon>Kitasatosporales</taxon>
        <taxon>Streptomycetaceae</taxon>
        <taxon>Streptomyces</taxon>
    </lineage>
</organism>
<dbReference type="InterPro" id="IPR037883">
    <property type="entry name" value="Knr4/Smi1-like_sf"/>
</dbReference>
<protein>
    <submittedName>
        <fullName evidence="2">SMI1/KNR4 family protein</fullName>
    </submittedName>
</protein>
<dbReference type="Proteomes" id="UP001550044">
    <property type="component" value="Unassembled WGS sequence"/>
</dbReference>
<dbReference type="SUPFAM" id="SSF160631">
    <property type="entry name" value="SMI1/KNR4-like"/>
    <property type="match status" value="1"/>
</dbReference>
<evidence type="ECO:0000259" key="1">
    <source>
        <dbReference type="SMART" id="SM00860"/>
    </source>
</evidence>
<gene>
    <name evidence="2" type="ORF">ABZV61_20425</name>
</gene>
<dbReference type="RefSeq" id="WP_356710458.1">
    <property type="nucleotide sequence ID" value="NZ_JBEXIP010000015.1"/>
</dbReference>
<reference evidence="2 3" key="1">
    <citation type="submission" date="2024-06" db="EMBL/GenBank/DDBJ databases">
        <title>The Natural Products Discovery Center: Release of the First 8490 Sequenced Strains for Exploring Actinobacteria Biosynthetic Diversity.</title>
        <authorList>
            <person name="Kalkreuter E."/>
            <person name="Kautsar S.A."/>
            <person name="Yang D."/>
            <person name="Bader C.D."/>
            <person name="Teijaro C.N."/>
            <person name="Fluegel L."/>
            <person name="Davis C.M."/>
            <person name="Simpson J.R."/>
            <person name="Lauterbach L."/>
            <person name="Steele A.D."/>
            <person name="Gui C."/>
            <person name="Meng S."/>
            <person name="Li G."/>
            <person name="Viehrig K."/>
            <person name="Ye F."/>
            <person name="Su P."/>
            <person name="Kiefer A.F."/>
            <person name="Nichols A."/>
            <person name="Cepeda A.J."/>
            <person name="Yan W."/>
            <person name="Fan B."/>
            <person name="Jiang Y."/>
            <person name="Adhikari A."/>
            <person name="Zheng C.-J."/>
            <person name="Schuster L."/>
            <person name="Cowan T.M."/>
            <person name="Smanski M.J."/>
            <person name="Chevrette M.G."/>
            <person name="De Carvalho L.P.S."/>
            <person name="Shen B."/>
        </authorList>
    </citation>
    <scope>NUCLEOTIDE SEQUENCE [LARGE SCALE GENOMIC DNA]</scope>
    <source>
        <strain evidence="2 3">NPDC005137</strain>
    </source>
</reference>
<dbReference type="InterPro" id="IPR018958">
    <property type="entry name" value="Knr4/Smi1-like_dom"/>
</dbReference>
<dbReference type="Pfam" id="PF09346">
    <property type="entry name" value="SMI1_KNR4"/>
    <property type="match status" value="1"/>
</dbReference>
<evidence type="ECO:0000313" key="2">
    <source>
        <dbReference type="EMBL" id="MET8435115.1"/>
    </source>
</evidence>
<dbReference type="EMBL" id="JBEXIP010000015">
    <property type="protein sequence ID" value="MET8435115.1"/>
    <property type="molecule type" value="Genomic_DNA"/>
</dbReference>
<dbReference type="SMART" id="SM00860">
    <property type="entry name" value="SMI1_KNR4"/>
    <property type="match status" value="1"/>
</dbReference>
<evidence type="ECO:0000313" key="3">
    <source>
        <dbReference type="Proteomes" id="UP001550044"/>
    </source>
</evidence>
<proteinExistence type="predicted"/>
<comment type="caution">
    <text evidence="2">The sequence shown here is derived from an EMBL/GenBank/DDBJ whole genome shotgun (WGS) entry which is preliminary data.</text>
</comment>
<sequence length="184" mass="20098">MGDVQLAWRRLVDWLETNAPATASTVLAPAAPAAVTAAEERMGVIFPVELRMWLLASGADNDPVGFTEGVVPGNNRDLLGLAAMERTYHFKMEIERDDPSDDPEFPFWHEQWIPIISDDDSCYGKFLDVRSGQIGSFGDGDEPSFGVHESLTALFSETLVLMEQISAGAQGATGRVQGGRLIWD</sequence>
<accession>A0ABV2UB87</accession>
<name>A0ABV2UB87_9ACTN</name>
<keyword evidence="3" id="KW-1185">Reference proteome</keyword>
<feature type="domain" description="Knr4/Smi1-like" evidence="1">
    <location>
        <begin position="29"/>
        <end position="157"/>
    </location>
</feature>